<sequence length="51" mass="6084">MYARLSCHDPCCVGCFDLESKIIHYCANLNCLNEFHLCYPFYYFYCLDQTV</sequence>
<name>A0A2P2QNE0_RHIMU</name>
<dbReference type="AlphaFoldDB" id="A0A2P2QNE0"/>
<reference evidence="1" key="1">
    <citation type="submission" date="2018-02" db="EMBL/GenBank/DDBJ databases">
        <title>Rhizophora mucronata_Transcriptome.</title>
        <authorList>
            <person name="Meera S.P."/>
            <person name="Sreeshan A."/>
            <person name="Augustine A."/>
        </authorList>
    </citation>
    <scope>NUCLEOTIDE SEQUENCE</scope>
    <source>
        <tissue evidence="1">Leaf</tissue>
    </source>
</reference>
<proteinExistence type="predicted"/>
<evidence type="ECO:0000313" key="1">
    <source>
        <dbReference type="EMBL" id="MBX68536.1"/>
    </source>
</evidence>
<accession>A0A2P2QNE0</accession>
<dbReference type="EMBL" id="GGEC01088052">
    <property type="protein sequence ID" value="MBX68536.1"/>
    <property type="molecule type" value="Transcribed_RNA"/>
</dbReference>
<protein>
    <submittedName>
        <fullName evidence="1">Uncharacterized protein</fullName>
    </submittedName>
</protein>
<organism evidence="1">
    <name type="scientific">Rhizophora mucronata</name>
    <name type="common">Asiatic mangrove</name>
    <dbReference type="NCBI Taxonomy" id="61149"/>
    <lineage>
        <taxon>Eukaryota</taxon>
        <taxon>Viridiplantae</taxon>
        <taxon>Streptophyta</taxon>
        <taxon>Embryophyta</taxon>
        <taxon>Tracheophyta</taxon>
        <taxon>Spermatophyta</taxon>
        <taxon>Magnoliopsida</taxon>
        <taxon>eudicotyledons</taxon>
        <taxon>Gunneridae</taxon>
        <taxon>Pentapetalae</taxon>
        <taxon>rosids</taxon>
        <taxon>fabids</taxon>
        <taxon>Malpighiales</taxon>
        <taxon>Rhizophoraceae</taxon>
        <taxon>Rhizophora</taxon>
    </lineage>
</organism>